<dbReference type="InterPro" id="IPR006115">
    <property type="entry name" value="6PGDH_NADP-bd"/>
</dbReference>
<dbReference type="InterPro" id="IPR008927">
    <property type="entry name" value="6-PGluconate_DH-like_C_sf"/>
</dbReference>
<dbReference type="SUPFAM" id="SSF48179">
    <property type="entry name" value="6-phosphogluconate dehydrogenase C-terminal domain-like"/>
    <property type="match status" value="1"/>
</dbReference>
<feature type="domain" description="6-phosphogluconate dehydrogenase NADP-binding" evidence="3">
    <location>
        <begin position="25"/>
        <end position="196"/>
    </location>
</feature>
<dbReference type="SUPFAM" id="SSF51735">
    <property type="entry name" value="NAD(P)-binding Rossmann-fold domains"/>
    <property type="match status" value="1"/>
</dbReference>
<comment type="similarity">
    <text evidence="1">Belongs to the HIBADH-related family. NP60 subfamily.</text>
</comment>
<dbReference type="Gene3D" id="1.10.1040.10">
    <property type="entry name" value="N-(1-d-carboxylethyl)-l-norvaline Dehydrogenase, domain 2"/>
    <property type="match status" value="1"/>
</dbReference>
<dbReference type="Proteomes" id="UP000054988">
    <property type="component" value="Unassembled WGS sequence"/>
</dbReference>
<feature type="domain" description="3-hydroxyisobutyrate dehydrogenase-like NAD-binding" evidence="4">
    <location>
        <begin position="208"/>
        <end position="315"/>
    </location>
</feature>
<proteinExistence type="inferred from homology"/>
<evidence type="ECO:0000259" key="3">
    <source>
        <dbReference type="Pfam" id="PF03446"/>
    </source>
</evidence>
<dbReference type="InterPro" id="IPR002204">
    <property type="entry name" value="3-OH-isobutyrate_DH-rel_CS"/>
</dbReference>
<sequence>MSTLQALQSQVPFSRPSTPGGHPSQIAFVGLGGMGYFMARNLATRRPQIGQIPNPPLLVWNRSTEKSEKLLAELGPDRIRVAETVEQVATESDVIISCLANDAVVKSTYEKFAKALEKYPPLKHKIFVESSTVYPNLAGQLDTLISAIPHAHLITCPVFGTPSVADKASLVILMSGDYRSKKEVAYLLVPAVGRKVFDLGENLEKAPTFKLIGNSMILGTLEILGEAFAFGEKAGIGGDLVNQLVKEILPAPGLMAYADRMATDNFDGTIGFAINGGIKDASHIRRLTAEVNAPMPAIDIAHQHLITARALHTAQKNEGKPTVETLDWSGIVAGSRVAAGLDGFDSKKHQNVVKLELDDNELLYYVKSRLENPDINGVGERETGETMEEPEGGLVCRVAMRFNSGRQAVDAG</sequence>
<dbReference type="Pfam" id="PF14833">
    <property type="entry name" value="NAD_binding_11"/>
    <property type="match status" value="1"/>
</dbReference>
<evidence type="ECO:0000259" key="4">
    <source>
        <dbReference type="Pfam" id="PF14833"/>
    </source>
</evidence>
<dbReference type="InterPro" id="IPR029154">
    <property type="entry name" value="HIBADH-like_NADP-bd"/>
</dbReference>
<dbReference type="GO" id="GO:0051287">
    <property type="term" value="F:NAD binding"/>
    <property type="evidence" value="ECO:0007669"/>
    <property type="project" value="InterPro"/>
</dbReference>
<dbReference type="InterPro" id="IPR036291">
    <property type="entry name" value="NAD(P)-bd_dom_sf"/>
</dbReference>
<gene>
    <name evidence="5" type="ORF">WG66_3910</name>
</gene>
<dbReference type="PROSITE" id="PS00895">
    <property type="entry name" value="3_HYDROXYISOBUT_DH"/>
    <property type="match status" value="1"/>
</dbReference>
<dbReference type="Gene3D" id="3.40.50.720">
    <property type="entry name" value="NAD(P)-binding Rossmann-like Domain"/>
    <property type="match status" value="1"/>
</dbReference>
<evidence type="ECO:0000313" key="6">
    <source>
        <dbReference type="Proteomes" id="UP000054988"/>
    </source>
</evidence>
<dbReference type="InterPro" id="IPR051265">
    <property type="entry name" value="HIBADH-related_NP60_sf"/>
</dbReference>
<dbReference type="GO" id="GO:0050661">
    <property type="term" value="F:NADP binding"/>
    <property type="evidence" value="ECO:0007669"/>
    <property type="project" value="InterPro"/>
</dbReference>
<dbReference type="AlphaFoldDB" id="A0A0W0G4L3"/>
<name>A0A0W0G4L3_MONRR</name>
<dbReference type="PANTHER" id="PTHR43580">
    <property type="entry name" value="OXIDOREDUCTASE GLYR1-RELATED"/>
    <property type="match status" value="1"/>
</dbReference>
<comment type="caution">
    <text evidence="5">The sequence shown here is derived from an EMBL/GenBank/DDBJ whole genome shotgun (WGS) entry which is preliminary data.</text>
</comment>
<reference evidence="5 6" key="1">
    <citation type="submission" date="2015-12" db="EMBL/GenBank/DDBJ databases">
        <title>Draft genome sequence of Moniliophthora roreri, the causal agent of frosty pod rot of cacao.</title>
        <authorList>
            <person name="Aime M.C."/>
            <person name="Diaz-Valderrama J.R."/>
            <person name="Kijpornyongpan T."/>
            <person name="Phillips-Mora W."/>
        </authorList>
    </citation>
    <scope>NUCLEOTIDE SEQUENCE [LARGE SCALE GENOMIC DNA]</scope>
    <source>
        <strain evidence="5 6">MCA 2952</strain>
    </source>
</reference>
<evidence type="ECO:0000313" key="5">
    <source>
        <dbReference type="EMBL" id="KTB43524.1"/>
    </source>
</evidence>
<organism evidence="5 6">
    <name type="scientific">Moniliophthora roreri</name>
    <name type="common">Frosty pod rot fungus</name>
    <name type="synonym">Monilia roreri</name>
    <dbReference type="NCBI Taxonomy" id="221103"/>
    <lineage>
        <taxon>Eukaryota</taxon>
        <taxon>Fungi</taxon>
        <taxon>Dikarya</taxon>
        <taxon>Basidiomycota</taxon>
        <taxon>Agaricomycotina</taxon>
        <taxon>Agaricomycetes</taxon>
        <taxon>Agaricomycetidae</taxon>
        <taxon>Agaricales</taxon>
        <taxon>Marasmiineae</taxon>
        <taxon>Marasmiaceae</taxon>
        <taxon>Moniliophthora</taxon>
    </lineage>
</organism>
<accession>A0A0W0G4L3</accession>
<feature type="compositionally biased region" description="Polar residues" evidence="2">
    <location>
        <begin position="1"/>
        <end position="17"/>
    </location>
</feature>
<protein>
    <submittedName>
        <fullName evidence="5">Putative NAD-P-binding protein</fullName>
    </submittedName>
</protein>
<feature type="region of interest" description="Disordered" evidence="2">
    <location>
        <begin position="1"/>
        <end position="24"/>
    </location>
</feature>
<dbReference type="EMBL" id="LATX01001149">
    <property type="protein sequence ID" value="KTB43524.1"/>
    <property type="molecule type" value="Genomic_DNA"/>
</dbReference>
<dbReference type="PANTHER" id="PTHR43580:SF8">
    <property type="entry name" value="6-PHOSPHOGLUCONATE DEHYDROGENASE NADP-BINDING DOMAIN-CONTAINING PROTEIN-RELATED"/>
    <property type="match status" value="1"/>
</dbReference>
<dbReference type="InterPro" id="IPR013328">
    <property type="entry name" value="6PGD_dom2"/>
</dbReference>
<evidence type="ECO:0000256" key="2">
    <source>
        <dbReference type="SAM" id="MobiDB-lite"/>
    </source>
</evidence>
<evidence type="ECO:0000256" key="1">
    <source>
        <dbReference type="ARBA" id="ARBA00007598"/>
    </source>
</evidence>
<dbReference type="GO" id="GO:0016491">
    <property type="term" value="F:oxidoreductase activity"/>
    <property type="evidence" value="ECO:0007669"/>
    <property type="project" value="InterPro"/>
</dbReference>
<dbReference type="Pfam" id="PF03446">
    <property type="entry name" value="NAD_binding_2"/>
    <property type="match status" value="1"/>
</dbReference>
<dbReference type="eggNOG" id="KOG0409">
    <property type="taxonomic scope" value="Eukaryota"/>
</dbReference>